<feature type="region of interest" description="Disordered" evidence="1">
    <location>
        <begin position="330"/>
        <end position="364"/>
    </location>
</feature>
<proteinExistence type="predicted"/>
<protein>
    <submittedName>
        <fullName evidence="2">Uncharacterized protein</fullName>
    </submittedName>
</protein>
<dbReference type="EMBL" id="CAJMWZ010007042">
    <property type="protein sequence ID" value="CAE6532487.1"/>
    <property type="molecule type" value="Genomic_DNA"/>
</dbReference>
<evidence type="ECO:0000256" key="1">
    <source>
        <dbReference type="SAM" id="MobiDB-lite"/>
    </source>
</evidence>
<accession>A0A8H3DIJ3</accession>
<dbReference type="AlphaFoldDB" id="A0A8H3DIJ3"/>
<gene>
    <name evidence="2" type="ORF">RDB_LOCUS133969</name>
</gene>
<evidence type="ECO:0000313" key="2">
    <source>
        <dbReference type="EMBL" id="CAE6532487.1"/>
    </source>
</evidence>
<feature type="region of interest" description="Disordered" evidence="1">
    <location>
        <begin position="116"/>
        <end position="136"/>
    </location>
</feature>
<reference evidence="2" key="1">
    <citation type="submission" date="2021-01" db="EMBL/GenBank/DDBJ databases">
        <authorList>
            <person name="Kaushik A."/>
        </authorList>
    </citation>
    <scope>NUCLEOTIDE SEQUENCE</scope>
    <source>
        <strain evidence="2">Type strain: AG8-Rh-89/</strain>
    </source>
</reference>
<organism evidence="2 3">
    <name type="scientific">Rhizoctonia solani</name>
    <dbReference type="NCBI Taxonomy" id="456999"/>
    <lineage>
        <taxon>Eukaryota</taxon>
        <taxon>Fungi</taxon>
        <taxon>Dikarya</taxon>
        <taxon>Basidiomycota</taxon>
        <taxon>Agaricomycotina</taxon>
        <taxon>Agaricomycetes</taxon>
        <taxon>Cantharellales</taxon>
        <taxon>Ceratobasidiaceae</taxon>
        <taxon>Rhizoctonia</taxon>
    </lineage>
</organism>
<sequence>MASFRKSVTRLFKTVTSFKMSSGNPIDKAHDSPNSLIFPPYFTDRRVIGAPKPYTPQELLTRITQDANAVDYIGKIHVTRISYYKETSLPEHEYLVFKVEATEHKLVNYIKVDRSPQPTAETEQNQQEIGNTNLSHNISPARWPTGSLDLRRFFSSFSSLKDSSFSFGNQDARDMIYVADSQGLKSLIGQGDSLLGEIEVSPGNRPTLEQLIVLTSFVSAYQPQYKLLAAQCYWYAYTIWQLLLTAFHGTVNFDGTLSGAGQTTLIPKVEWHKQHFESLGKHDDAIQVTETRRHADLAAKYLIVWGDFEKNIPTLQTEYGAEAQRVRVREAQADRQRAEDDRQQAREEIRQAQADKRRTEEENQRLHEIIAELQAKSAPA</sequence>
<dbReference type="Proteomes" id="UP000663850">
    <property type="component" value="Unassembled WGS sequence"/>
</dbReference>
<evidence type="ECO:0000313" key="3">
    <source>
        <dbReference type="Proteomes" id="UP000663850"/>
    </source>
</evidence>
<name>A0A8H3DIJ3_9AGAM</name>
<comment type="caution">
    <text evidence="2">The sequence shown here is derived from an EMBL/GenBank/DDBJ whole genome shotgun (WGS) entry which is preliminary data.</text>
</comment>